<dbReference type="EMBL" id="BX284605">
    <property type="protein sequence ID" value="CBL87049.1"/>
    <property type="molecule type" value="Genomic_DNA"/>
</dbReference>
<accession>D6R8X5</accession>
<dbReference type="AGR" id="WB:WBGene00219493"/>
<evidence type="ECO:0000313" key="1">
    <source>
        <dbReference type="EMBL" id="CBL87049.1"/>
    </source>
</evidence>
<dbReference type="RefSeq" id="NP_001367253.1">
    <property type="nucleotide sequence ID" value="NM_001380851.1"/>
</dbReference>
<organism evidence="1 2">
    <name type="scientific">Caenorhabditis elegans</name>
    <dbReference type="NCBI Taxonomy" id="6239"/>
    <lineage>
        <taxon>Eukaryota</taxon>
        <taxon>Metazoa</taxon>
        <taxon>Ecdysozoa</taxon>
        <taxon>Nematoda</taxon>
        <taxon>Chromadorea</taxon>
        <taxon>Rhabditida</taxon>
        <taxon>Rhabditina</taxon>
        <taxon>Rhabditomorpha</taxon>
        <taxon>Rhabditoidea</taxon>
        <taxon>Rhabditidae</taxon>
        <taxon>Peloderinae</taxon>
        <taxon>Caenorhabditis</taxon>
    </lineage>
</organism>
<dbReference type="GeneID" id="54161903"/>
<proteinExistence type="predicted"/>
<dbReference type="Bgee" id="WBGene00219493">
    <property type="expression patterns" value="Expressed in adult organism and 1 other cell type or tissue"/>
</dbReference>
<keyword evidence="2" id="KW-1185">Reference proteome</keyword>
<dbReference type="InParanoid" id="D6R8X5"/>
<protein>
    <submittedName>
        <fullName evidence="1">Uncharacterized protein</fullName>
    </submittedName>
</protein>
<dbReference type="KEGG" id="cel:CELE_C18D4.12"/>
<dbReference type="HOGENOM" id="CLU_3415366_0_0_1"/>
<sequence length="27" mass="3319">MMVRLWALDCTIWSKPFTFVGMDYEDY</sequence>
<gene>
    <name evidence="1 3" type="ORF">C18D4.12</name>
    <name evidence="1" type="ORF">CELE_C18D4.12</name>
</gene>
<dbReference type="AlphaFoldDB" id="D6R8X5"/>
<dbReference type="WormBase" id="C18D4.12">
    <property type="protein sequence ID" value="CE44982"/>
    <property type="gene ID" value="WBGene00219493"/>
</dbReference>
<name>D6R8X5_CAEEL</name>
<evidence type="ECO:0000313" key="3">
    <source>
        <dbReference type="WormBase" id="C18D4.12"/>
    </source>
</evidence>
<dbReference type="Proteomes" id="UP000001940">
    <property type="component" value="Chromosome V"/>
</dbReference>
<evidence type="ECO:0000313" key="2">
    <source>
        <dbReference type="Proteomes" id="UP000001940"/>
    </source>
</evidence>
<dbReference type="CTD" id="54161903"/>
<dbReference type="PaxDb" id="6239-C18D4.12"/>
<reference evidence="1 2" key="1">
    <citation type="journal article" date="1998" name="Science">
        <title>Genome sequence of the nematode C. elegans: a platform for investigating biology.</title>
        <authorList>
            <consortium name="The C. elegans sequencing consortium"/>
            <person name="Sulson J.E."/>
            <person name="Waterston R."/>
        </authorList>
    </citation>
    <scope>NUCLEOTIDE SEQUENCE [LARGE SCALE GENOMIC DNA]</scope>
    <source>
        <strain evidence="1 2">Bristol N2</strain>
    </source>
</reference>